<protein>
    <recommendedName>
        <fullName evidence="1">Cathepsin propeptide inhibitor domain-containing protein</fullName>
    </recommendedName>
</protein>
<dbReference type="InterPro" id="IPR013201">
    <property type="entry name" value="Prot_inhib_I29"/>
</dbReference>
<dbReference type="SUPFAM" id="SSF54001">
    <property type="entry name" value="Cysteine proteinases"/>
    <property type="match status" value="1"/>
</dbReference>
<dbReference type="Ensembl" id="ENSELUT00000023780.3">
    <property type="protein sequence ID" value="ENSELUP00000014854.2"/>
    <property type="gene ID" value="ENSELUG00000014875.3"/>
</dbReference>
<sequence length="92" mass="10931">MASENEDLDKEFEEWKIEHVCAFTGKEYKSEEEEAKRKTIWLQSRNFVIEHNKKYDQGETTFTCGMNHMSDLEPHEICCGGRRKCHKEKTES</sequence>
<reference evidence="2" key="4">
    <citation type="submission" date="2025-09" db="UniProtKB">
        <authorList>
            <consortium name="Ensembl"/>
        </authorList>
    </citation>
    <scope>IDENTIFICATION</scope>
</reference>
<reference evidence="2" key="3">
    <citation type="submission" date="2025-08" db="UniProtKB">
        <authorList>
            <consortium name="Ensembl"/>
        </authorList>
    </citation>
    <scope>IDENTIFICATION</scope>
</reference>
<dbReference type="GeneTree" id="ENSGT00940000178412"/>
<dbReference type="Bgee" id="ENSELUG00000014875">
    <property type="expression patterns" value="Expressed in nose and 14 other cell types or tissues"/>
</dbReference>
<dbReference type="InterPro" id="IPR038765">
    <property type="entry name" value="Papain-like_cys_pep_sf"/>
</dbReference>
<dbReference type="Pfam" id="PF08246">
    <property type="entry name" value="Inhibitor_I29"/>
    <property type="match status" value="1"/>
</dbReference>
<reference evidence="3" key="1">
    <citation type="journal article" date="2014" name="PLoS ONE">
        <title>The genome and linkage map of the northern pike (Esox lucius): conserved synteny revealed between the salmonid sister group and the Neoteleostei.</title>
        <authorList>
            <person name="Rondeau E.B."/>
            <person name="Minkley D.R."/>
            <person name="Leong J.S."/>
            <person name="Messmer A.M."/>
            <person name="Jantzen J.R."/>
            <person name="von Schalburg K.R."/>
            <person name="Lemon C."/>
            <person name="Bird N.H."/>
            <person name="Koop B.F."/>
        </authorList>
    </citation>
    <scope>NUCLEOTIDE SEQUENCE</scope>
</reference>
<evidence type="ECO:0000313" key="3">
    <source>
        <dbReference type="Proteomes" id="UP000265140"/>
    </source>
</evidence>
<dbReference type="OrthoDB" id="5855924at2759"/>
<dbReference type="Proteomes" id="UP000265140">
    <property type="component" value="Chromosome 15"/>
</dbReference>
<organism evidence="2 3">
    <name type="scientific">Esox lucius</name>
    <name type="common">Northern pike</name>
    <dbReference type="NCBI Taxonomy" id="8010"/>
    <lineage>
        <taxon>Eukaryota</taxon>
        <taxon>Metazoa</taxon>
        <taxon>Chordata</taxon>
        <taxon>Craniata</taxon>
        <taxon>Vertebrata</taxon>
        <taxon>Euteleostomi</taxon>
        <taxon>Actinopterygii</taxon>
        <taxon>Neopterygii</taxon>
        <taxon>Teleostei</taxon>
        <taxon>Protacanthopterygii</taxon>
        <taxon>Esociformes</taxon>
        <taxon>Esocidae</taxon>
        <taxon>Esox</taxon>
    </lineage>
</organism>
<feature type="domain" description="Cathepsin propeptide inhibitor" evidence="1">
    <location>
        <begin position="12"/>
        <end position="77"/>
    </location>
</feature>
<dbReference type="OMA" id="PLFIMCC"/>
<proteinExistence type="predicted"/>
<dbReference type="Gene3D" id="1.10.287.2250">
    <property type="match status" value="1"/>
</dbReference>
<reference evidence="2" key="2">
    <citation type="submission" date="2020-02" db="EMBL/GenBank/DDBJ databases">
        <title>Esox lucius (northern pike) genome, fEsoLuc1, primary haplotype.</title>
        <authorList>
            <person name="Myers G."/>
            <person name="Karagic N."/>
            <person name="Meyer A."/>
            <person name="Pippel M."/>
            <person name="Reichard M."/>
            <person name="Winkler S."/>
            <person name="Tracey A."/>
            <person name="Sims Y."/>
            <person name="Howe K."/>
            <person name="Rhie A."/>
            <person name="Formenti G."/>
            <person name="Durbin R."/>
            <person name="Fedrigo O."/>
            <person name="Jarvis E.D."/>
        </authorList>
    </citation>
    <scope>NUCLEOTIDE SEQUENCE [LARGE SCALE GENOMIC DNA]</scope>
</reference>
<keyword evidence="3" id="KW-1185">Reference proteome</keyword>
<dbReference type="AlphaFoldDB" id="A0A3P9A4W7"/>
<evidence type="ECO:0000259" key="1">
    <source>
        <dbReference type="SMART" id="SM00848"/>
    </source>
</evidence>
<dbReference type="STRING" id="8010.ENSELUP00000035789"/>
<accession>A0A3P9A4W7</accession>
<evidence type="ECO:0000313" key="2">
    <source>
        <dbReference type="Ensembl" id="ENSELUP00000014854.2"/>
    </source>
</evidence>
<dbReference type="InParanoid" id="A0A3P9A4W7"/>
<name>A0A3P9A4W7_ESOLU</name>
<dbReference type="SMART" id="SM00848">
    <property type="entry name" value="Inhibitor_I29"/>
    <property type="match status" value="1"/>
</dbReference>